<comment type="caution">
    <text evidence="8">The sequence shown here is derived from an EMBL/GenBank/DDBJ whole genome shotgun (WGS) entry which is preliminary data.</text>
</comment>
<evidence type="ECO:0000259" key="7">
    <source>
        <dbReference type="Pfam" id="PF13396"/>
    </source>
</evidence>
<name>A0A512D5U2_9MICO</name>
<accession>A0A512D5U2</accession>
<dbReference type="AlphaFoldDB" id="A0A512D5U2"/>
<evidence type="ECO:0000256" key="4">
    <source>
        <dbReference type="ARBA" id="ARBA00022989"/>
    </source>
</evidence>
<keyword evidence="3 6" id="KW-0812">Transmembrane</keyword>
<evidence type="ECO:0000313" key="8">
    <source>
        <dbReference type="EMBL" id="GEO31610.1"/>
    </source>
</evidence>
<keyword evidence="5 6" id="KW-0472">Membrane</keyword>
<dbReference type="OrthoDB" id="5125307at2"/>
<comment type="subcellular location">
    <subcellularLocation>
        <location evidence="1">Cell membrane</location>
        <topology evidence="1">Multi-pass membrane protein</topology>
    </subcellularLocation>
</comment>
<feature type="domain" description="Cardiolipin synthase N-terminal" evidence="7">
    <location>
        <begin position="30"/>
        <end position="72"/>
    </location>
</feature>
<evidence type="ECO:0000313" key="9">
    <source>
        <dbReference type="Proteomes" id="UP000321534"/>
    </source>
</evidence>
<evidence type="ECO:0000256" key="6">
    <source>
        <dbReference type="SAM" id="Phobius"/>
    </source>
</evidence>
<dbReference type="InterPro" id="IPR027379">
    <property type="entry name" value="CLS_N"/>
</dbReference>
<evidence type="ECO:0000256" key="1">
    <source>
        <dbReference type="ARBA" id="ARBA00004651"/>
    </source>
</evidence>
<keyword evidence="4 6" id="KW-1133">Transmembrane helix</keyword>
<evidence type="ECO:0000256" key="2">
    <source>
        <dbReference type="ARBA" id="ARBA00022475"/>
    </source>
</evidence>
<gene>
    <name evidence="8" type="ORF">TAE01_34200</name>
</gene>
<keyword evidence="2" id="KW-1003">Cell membrane</keyword>
<proteinExistence type="predicted"/>
<evidence type="ECO:0000256" key="5">
    <source>
        <dbReference type="ARBA" id="ARBA00023136"/>
    </source>
</evidence>
<dbReference type="EMBL" id="BJYX01000023">
    <property type="protein sequence ID" value="GEO31610.1"/>
    <property type="molecule type" value="Genomic_DNA"/>
</dbReference>
<dbReference type="Proteomes" id="UP000321534">
    <property type="component" value="Unassembled WGS sequence"/>
</dbReference>
<organism evidence="8 9">
    <name type="scientific">Terrabacter aerolatus</name>
    <dbReference type="NCBI Taxonomy" id="422442"/>
    <lineage>
        <taxon>Bacteria</taxon>
        <taxon>Bacillati</taxon>
        <taxon>Actinomycetota</taxon>
        <taxon>Actinomycetes</taxon>
        <taxon>Micrococcales</taxon>
        <taxon>Intrasporangiaceae</taxon>
        <taxon>Terrabacter</taxon>
    </lineage>
</organism>
<reference evidence="8 9" key="1">
    <citation type="submission" date="2019-07" db="EMBL/GenBank/DDBJ databases">
        <title>Whole genome shotgun sequence of Terrabacter aerolatus NBRC 106305.</title>
        <authorList>
            <person name="Hosoyama A."/>
            <person name="Uohara A."/>
            <person name="Ohji S."/>
            <person name="Ichikawa N."/>
        </authorList>
    </citation>
    <scope>NUCLEOTIDE SEQUENCE [LARGE SCALE GENOMIC DNA]</scope>
    <source>
        <strain evidence="8 9">NBRC 106305</strain>
    </source>
</reference>
<dbReference type="GO" id="GO:0005886">
    <property type="term" value="C:plasma membrane"/>
    <property type="evidence" value="ECO:0007669"/>
    <property type="project" value="UniProtKB-SubCell"/>
</dbReference>
<dbReference type="Pfam" id="PF13396">
    <property type="entry name" value="PLDc_N"/>
    <property type="match status" value="1"/>
</dbReference>
<keyword evidence="9" id="KW-1185">Reference proteome</keyword>
<dbReference type="RefSeq" id="WP_147068003.1">
    <property type="nucleotide sequence ID" value="NZ_BAAARO010000019.1"/>
</dbReference>
<dbReference type="PROSITE" id="PS51257">
    <property type="entry name" value="PROKAR_LIPOPROTEIN"/>
    <property type="match status" value="1"/>
</dbReference>
<feature type="transmembrane region" description="Helical" evidence="6">
    <location>
        <begin position="51"/>
        <end position="69"/>
    </location>
</feature>
<protein>
    <recommendedName>
        <fullName evidence="7">Cardiolipin synthase N-terminal domain-containing protein</fullName>
    </recommendedName>
</protein>
<sequence>MPKRTKKKWSDLTSGQQTVVLVVGCLQLSLAATAWTDLARRPAEEVNGSKAMWAAVIAVNFFGPIAYFARGRRIPPKQLSSPA</sequence>
<evidence type="ECO:0000256" key="3">
    <source>
        <dbReference type="ARBA" id="ARBA00022692"/>
    </source>
</evidence>